<feature type="transmembrane region" description="Helical" evidence="5">
    <location>
        <begin position="284"/>
        <end position="303"/>
    </location>
</feature>
<dbReference type="InterPro" id="IPR009834">
    <property type="entry name" value="Ureide_permease"/>
</dbReference>
<feature type="transmembrane region" description="Helical" evidence="5">
    <location>
        <begin position="310"/>
        <end position="330"/>
    </location>
</feature>
<evidence type="ECO:0000256" key="5">
    <source>
        <dbReference type="SAM" id="Phobius"/>
    </source>
</evidence>
<evidence type="ECO:0000256" key="6">
    <source>
        <dbReference type="SAM" id="SignalP"/>
    </source>
</evidence>
<evidence type="ECO:0000256" key="2">
    <source>
        <dbReference type="ARBA" id="ARBA00022692"/>
    </source>
</evidence>
<keyword evidence="8" id="KW-1185">Reference proteome</keyword>
<dbReference type="Proteomes" id="UP001515480">
    <property type="component" value="Unassembled WGS sequence"/>
</dbReference>
<dbReference type="AlphaFoldDB" id="A0AB34KBV6"/>
<feature type="transmembrane region" description="Helical" evidence="5">
    <location>
        <begin position="37"/>
        <end position="58"/>
    </location>
</feature>
<feature type="chain" id="PRO_5044318969" description="EamA domain-containing protein" evidence="6">
    <location>
        <begin position="28"/>
        <end position="380"/>
    </location>
</feature>
<keyword evidence="3 5" id="KW-1133">Transmembrane helix</keyword>
<keyword evidence="6" id="KW-0732">Signal</keyword>
<proteinExistence type="predicted"/>
<evidence type="ECO:0000313" key="8">
    <source>
        <dbReference type="Proteomes" id="UP001515480"/>
    </source>
</evidence>
<evidence type="ECO:0008006" key="9">
    <source>
        <dbReference type="Google" id="ProtNLM"/>
    </source>
</evidence>
<dbReference type="PANTHER" id="PTHR16119">
    <property type="entry name" value="TRANSMEMBRANE PROTEIN 144"/>
    <property type="match status" value="1"/>
</dbReference>
<dbReference type="PANTHER" id="PTHR16119:SF17">
    <property type="entry name" value="TRANSMEMBRANE PROTEIN 144"/>
    <property type="match status" value="1"/>
</dbReference>
<feature type="transmembrane region" description="Helical" evidence="5">
    <location>
        <begin position="243"/>
        <end position="264"/>
    </location>
</feature>
<dbReference type="GO" id="GO:0015144">
    <property type="term" value="F:carbohydrate transmembrane transporter activity"/>
    <property type="evidence" value="ECO:0007669"/>
    <property type="project" value="InterPro"/>
</dbReference>
<evidence type="ECO:0000313" key="7">
    <source>
        <dbReference type="EMBL" id="KAL1530717.1"/>
    </source>
</evidence>
<feature type="transmembrane region" description="Helical" evidence="5">
    <location>
        <begin position="342"/>
        <end position="362"/>
    </location>
</feature>
<organism evidence="7 8">
    <name type="scientific">Prymnesium parvum</name>
    <name type="common">Toxic golden alga</name>
    <dbReference type="NCBI Taxonomy" id="97485"/>
    <lineage>
        <taxon>Eukaryota</taxon>
        <taxon>Haptista</taxon>
        <taxon>Haptophyta</taxon>
        <taxon>Prymnesiophyceae</taxon>
        <taxon>Prymnesiales</taxon>
        <taxon>Prymnesiaceae</taxon>
        <taxon>Prymnesium</taxon>
    </lineage>
</organism>
<evidence type="ECO:0000256" key="1">
    <source>
        <dbReference type="ARBA" id="ARBA00004141"/>
    </source>
</evidence>
<accession>A0AB34KBV6</accession>
<name>A0AB34KBV6_PRYPA</name>
<feature type="transmembrane region" description="Helical" evidence="5">
    <location>
        <begin position="99"/>
        <end position="124"/>
    </location>
</feature>
<feature type="transmembrane region" description="Helical" evidence="5">
    <location>
        <begin position="70"/>
        <end position="93"/>
    </location>
</feature>
<dbReference type="InterPro" id="IPR010651">
    <property type="entry name" value="Sugar_transport"/>
</dbReference>
<dbReference type="Pfam" id="PF07168">
    <property type="entry name" value="Ureide_permease"/>
    <property type="match status" value="2"/>
</dbReference>
<dbReference type="EMBL" id="JBGBPQ010000001">
    <property type="protein sequence ID" value="KAL1530717.1"/>
    <property type="molecule type" value="Genomic_DNA"/>
</dbReference>
<protein>
    <recommendedName>
        <fullName evidence="9">EamA domain-containing protein</fullName>
    </recommendedName>
</protein>
<comment type="caution">
    <text evidence="7">The sequence shown here is derived from an EMBL/GenBank/DDBJ whole genome shotgun (WGS) entry which is preliminary data.</text>
</comment>
<reference evidence="7 8" key="1">
    <citation type="journal article" date="2024" name="Science">
        <title>Giant polyketide synthase enzymes in the biosynthesis of giant marine polyether toxins.</title>
        <authorList>
            <person name="Fallon T.R."/>
            <person name="Shende V.V."/>
            <person name="Wierzbicki I.H."/>
            <person name="Pendleton A.L."/>
            <person name="Watervoot N.F."/>
            <person name="Auber R.P."/>
            <person name="Gonzalez D.J."/>
            <person name="Wisecaver J.H."/>
            <person name="Moore B.S."/>
        </authorList>
    </citation>
    <scope>NUCLEOTIDE SEQUENCE [LARGE SCALE GENOMIC DNA]</scope>
    <source>
        <strain evidence="7 8">12B1</strain>
    </source>
</reference>
<feature type="transmembrane region" description="Helical" evidence="5">
    <location>
        <begin position="203"/>
        <end position="222"/>
    </location>
</feature>
<dbReference type="GO" id="GO:0016020">
    <property type="term" value="C:membrane"/>
    <property type="evidence" value="ECO:0007669"/>
    <property type="project" value="UniProtKB-SubCell"/>
</dbReference>
<comment type="subcellular location">
    <subcellularLocation>
        <location evidence="1">Membrane</location>
        <topology evidence="1">Multi-pass membrane protein</topology>
    </subcellularLocation>
</comment>
<keyword evidence="2 5" id="KW-0812">Transmembrane</keyword>
<evidence type="ECO:0000256" key="4">
    <source>
        <dbReference type="ARBA" id="ARBA00023136"/>
    </source>
</evidence>
<evidence type="ECO:0000256" key="3">
    <source>
        <dbReference type="ARBA" id="ARBA00022989"/>
    </source>
</evidence>
<sequence>MWLPLSFPTALALALTSLACWGSWSNAAKAAGDLPFPLFYLDFSIGVFSTAILVFLSLGSSQFTHDGSAFAWDVPALSALCAGGVFNVANVLLVAGIGLAGLAVAFPVAIGTALVLGTTLTFFIDSGGADPSLLFAGVGVAFTAILVQVAANLSYKRDVEQGKDSPLAAATAGEVSAWLTDEQRLPNEAELCEAAPAAAHGTWYGIGVCAISGLLMACWSPLSALSMDTNRFPSGSLTPYGSSLLFTAAVFVTSPVLCKILMVYPLVGPRSTYRAYVELPPVAHVWGLLGGVVWAVGTIAYLISGDKLSLALSYAIGQAAPMVATLWGLLYYHEFRGARAPTYLLVLGMMMLYSLAVVLVAASKGADHAPPPPAPPLGHA</sequence>
<feature type="signal peptide" evidence="6">
    <location>
        <begin position="1"/>
        <end position="27"/>
    </location>
</feature>
<keyword evidence="4 5" id="KW-0472">Membrane</keyword>
<feature type="transmembrane region" description="Helical" evidence="5">
    <location>
        <begin position="133"/>
        <end position="155"/>
    </location>
</feature>
<gene>
    <name evidence="7" type="ORF">AB1Y20_001616</name>
</gene>